<organism evidence="1 2">
    <name type="scientific">Sistotremastrum niveocremeum HHB9708</name>
    <dbReference type="NCBI Taxonomy" id="1314777"/>
    <lineage>
        <taxon>Eukaryota</taxon>
        <taxon>Fungi</taxon>
        <taxon>Dikarya</taxon>
        <taxon>Basidiomycota</taxon>
        <taxon>Agaricomycotina</taxon>
        <taxon>Agaricomycetes</taxon>
        <taxon>Sistotremastrales</taxon>
        <taxon>Sistotremastraceae</taxon>
        <taxon>Sertulicium</taxon>
        <taxon>Sertulicium niveocremeum</taxon>
    </lineage>
</organism>
<proteinExistence type="predicted"/>
<gene>
    <name evidence="1" type="ORF">SISNIDRAFT_250984</name>
</gene>
<dbReference type="Proteomes" id="UP000076722">
    <property type="component" value="Unassembled WGS sequence"/>
</dbReference>
<dbReference type="EMBL" id="KV419397">
    <property type="protein sequence ID" value="KZS97370.1"/>
    <property type="molecule type" value="Genomic_DNA"/>
</dbReference>
<evidence type="ECO:0000313" key="2">
    <source>
        <dbReference type="Proteomes" id="UP000076722"/>
    </source>
</evidence>
<sequence>MQLPPEICGRICGAIRQWDNRFVVEKTLASLSAVSKTWRPEALRSLWYKVVIDEDDKGNAEPRGTAAMVSLIVNKGYGHYIRDLKIGLNFETWPEEKRYLDERFSLRDKIVHILLTATNVHTLWISSYRAGGILILPHLYRCHFPVLRDLTMHISLADDGLGIDFIPPPDGLDLFFVSHPGLQELSFYIFNCNSEAALTPIRVPWTKTRELPQCLPNLISFTGGPEEIKLLRPSVSLKEVTLWVNPLGIIEYDQEDLFRDLKDVDGPFLYVTHLEMMCETGPFLDCDLLEEINRCFPNLEVLQGVDLHGDMVDDLLSSKGGPRGKLQKLKELLYEAMVHMDVHDNSRLEKAIIHLPHMFPSLRYVTRCVHPVGHGHADAECTHLYFQFDEDGTISSREKRRKSV</sequence>
<evidence type="ECO:0000313" key="1">
    <source>
        <dbReference type="EMBL" id="KZS97370.1"/>
    </source>
</evidence>
<accession>A0A164YYU9</accession>
<name>A0A164YYU9_9AGAM</name>
<dbReference type="AlphaFoldDB" id="A0A164YYU9"/>
<keyword evidence="2" id="KW-1185">Reference proteome</keyword>
<protein>
    <submittedName>
        <fullName evidence="1">Uncharacterized protein</fullName>
    </submittedName>
</protein>
<reference evidence="1 2" key="1">
    <citation type="journal article" date="2016" name="Mol. Biol. Evol.">
        <title>Comparative Genomics of Early-Diverging Mushroom-Forming Fungi Provides Insights into the Origins of Lignocellulose Decay Capabilities.</title>
        <authorList>
            <person name="Nagy L.G."/>
            <person name="Riley R."/>
            <person name="Tritt A."/>
            <person name="Adam C."/>
            <person name="Daum C."/>
            <person name="Floudas D."/>
            <person name="Sun H."/>
            <person name="Yadav J.S."/>
            <person name="Pangilinan J."/>
            <person name="Larsson K.H."/>
            <person name="Matsuura K."/>
            <person name="Barry K."/>
            <person name="Labutti K."/>
            <person name="Kuo R."/>
            <person name="Ohm R.A."/>
            <person name="Bhattacharya S.S."/>
            <person name="Shirouzu T."/>
            <person name="Yoshinaga Y."/>
            <person name="Martin F.M."/>
            <person name="Grigoriev I.V."/>
            <person name="Hibbett D.S."/>
        </authorList>
    </citation>
    <scope>NUCLEOTIDE SEQUENCE [LARGE SCALE GENOMIC DNA]</scope>
    <source>
        <strain evidence="1 2">HHB9708</strain>
    </source>
</reference>